<protein>
    <submittedName>
        <fullName evidence="2">Uncharacterized protein</fullName>
    </submittedName>
</protein>
<keyword evidence="3" id="KW-1185">Reference proteome</keyword>
<sequence length="843" mass="85118">MIDDTVAAVAIARPSSPRAASPRPRRLVTHRGESDWTAVTDALHSSIAALLCVGTESSSPSALVHFTAAAADVQAALIHVERCAADVSASAAAAAAAVTAMEGVCAAVTEALLAPLPHPAAAAHDVHDSLATGGAVGGHHCVLLHLWALTRAAVAAEAAEAPTSTAPVCDSLCPASLAARAAMGRALDLTLWAVTYACSRIAATPASGSQRTNDEPQPWQRLRLHEDRLLHCLDACLSTISPDSDTCVCGTAARLRALQTLDALLCTCRCEWSNTPLTAAAAADEGGGGETVHVMSERAAFFSRLEGRLTSDAVLTRVGGQLKRAVPVLEEIRPSSGASYAVLYDCLRHGVLAGRTASAATTTSVTCAAALAADATRAPHSPLELYSCAVAYLRRSIEFRVAAVDGDGADCRPPPPSSPSPPLAVWRALVCVLERALQEGESALAAPPSPPPLSTASAAPATAFADAPAPYSADVSPCGSPVANEHRCDHEEDDGGGGGGGDQPVLGFPLSAKAAAAGVGGGDGDSIGSAAAAGVRCLPGEAGTALSMDVTVAGLTDVDTLSLAGGGGGGGGGGASSSATQSRPAAVVGSIATSAAAVTATAVDQLVRRPLSSARAATATAAVATTGVCGSSKSSCLQRDRLDCGTAATAATVPVLASTATVLRWRCPSHARLTADVVALLTLLTSAPLRGMASMASVVDAGVLDVLSELLVSPGSTLAAPVTATLENCFVFWETLMARAPEQVVVVEEVEPPSQPTALPPPLRAFMQTFTAFLGWDAERWEVTHALYTNRALRLLIHAVEYAKSGGGGGTAAPPARGARSHTDGRLSSRARCRGAHLAVSLD</sequence>
<organism evidence="2 3">
    <name type="scientific">Novymonas esmeraldas</name>
    <dbReference type="NCBI Taxonomy" id="1808958"/>
    <lineage>
        <taxon>Eukaryota</taxon>
        <taxon>Discoba</taxon>
        <taxon>Euglenozoa</taxon>
        <taxon>Kinetoplastea</taxon>
        <taxon>Metakinetoplastina</taxon>
        <taxon>Trypanosomatida</taxon>
        <taxon>Trypanosomatidae</taxon>
        <taxon>Novymonas</taxon>
    </lineage>
</organism>
<dbReference type="AlphaFoldDB" id="A0AAW0EQZ4"/>
<gene>
    <name evidence="2" type="ORF">NESM_000491600</name>
</gene>
<dbReference type="EMBL" id="JAECZO010000058">
    <property type="protein sequence ID" value="KAK7195627.1"/>
    <property type="molecule type" value="Genomic_DNA"/>
</dbReference>
<accession>A0AAW0EQZ4</accession>
<feature type="region of interest" description="Disordered" evidence="1">
    <location>
        <begin position="475"/>
        <end position="506"/>
    </location>
</feature>
<dbReference type="Proteomes" id="UP001430356">
    <property type="component" value="Unassembled WGS sequence"/>
</dbReference>
<name>A0AAW0EQZ4_9TRYP</name>
<comment type="caution">
    <text evidence="2">The sequence shown here is derived from an EMBL/GenBank/DDBJ whole genome shotgun (WGS) entry which is preliminary data.</text>
</comment>
<reference evidence="2 3" key="1">
    <citation type="journal article" date="2021" name="MBio">
        <title>A New Model Trypanosomatid, Novymonas esmeraldas: Genomic Perception of Its 'Candidatus Pandoraea novymonadis' Endosymbiont.</title>
        <authorList>
            <person name="Zakharova A."/>
            <person name="Saura A."/>
            <person name="Butenko A."/>
            <person name="Podesvova L."/>
            <person name="Warmusova S."/>
            <person name="Kostygov A.Y."/>
            <person name="Nenarokova A."/>
            <person name="Lukes J."/>
            <person name="Opperdoes F.R."/>
            <person name="Yurchenko V."/>
        </authorList>
    </citation>
    <scope>NUCLEOTIDE SEQUENCE [LARGE SCALE GENOMIC DNA]</scope>
    <source>
        <strain evidence="2 3">E262AT.01</strain>
    </source>
</reference>
<evidence type="ECO:0000313" key="2">
    <source>
        <dbReference type="EMBL" id="KAK7195627.1"/>
    </source>
</evidence>
<proteinExistence type="predicted"/>
<evidence type="ECO:0000313" key="3">
    <source>
        <dbReference type="Proteomes" id="UP001430356"/>
    </source>
</evidence>
<feature type="region of interest" description="Disordered" evidence="1">
    <location>
        <begin position="805"/>
        <end position="827"/>
    </location>
</feature>
<evidence type="ECO:0000256" key="1">
    <source>
        <dbReference type="SAM" id="MobiDB-lite"/>
    </source>
</evidence>